<feature type="region of interest" description="Disordered" evidence="1">
    <location>
        <begin position="1"/>
        <end position="37"/>
    </location>
</feature>
<evidence type="ECO:0000256" key="1">
    <source>
        <dbReference type="SAM" id="MobiDB-lite"/>
    </source>
</evidence>
<accession>A0A8H6CCC2</accession>
<evidence type="ECO:0000313" key="2">
    <source>
        <dbReference type="EMBL" id="KAF6220877.1"/>
    </source>
</evidence>
<reference evidence="2 3" key="1">
    <citation type="journal article" date="2020" name="Genomics">
        <title>Complete, high-quality genomes from long-read metagenomic sequencing of two wolf lichen thalli reveals enigmatic genome architecture.</title>
        <authorList>
            <person name="McKenzie S.K."/>
            <person name="Walston R.F."/>
            <person name="Allen J.L."/>
        </authorList>
    </citation>
    <scope>NUCLEOTIDE SEQUENCE [LARGE SCALE GENOMIC DNA]</scope>
    <source>
        <strain evidence="2">WasteWater1</strain>
    </source>
</reference>
<dbReference type="AlphaFoldDB" id="A0A8H6CCC2"/>
<dbReference type="RefSeq" id="XP_037150312.1">
    <property type="nucleotide sequence ID" value="XM_037293483.1"/>
</dbReference>
<dbReference type="EMBL" id="JACCJB010000015">
    <property type="protein sequence ID" value="KAF6220877.1"/>
    <property type="molecule type" value="Genomic_DNA"/>
</dbReference>
<feature type="compositionally biased region" description="Basic and acidic residues" evidence="1">
    <location>
        <begin position="21"/>
        <end position="37"/>
    </location>
</feature>
<protein>
    <submittedName>
        <fullName evidence="2">Uncharacterized protein</fullName>
    </submittedName>
</protein>
<dbReference type="GeneID" id="59330970"/>
<dbReference type="PANTHER" id="PTHR36986">
    <property type="entry name" value="UPF0643 PROTEIN PB2B2.08"/>
    <property type="match status" value="1"/>
</dbReference>
<gene>
    <name evidence="2" type="ORF">HO133_002557</name>
</gene>
<keyword evidence="3" id="KW-1185">Reference proteome</keyword>
<organism evidence="2 3">
    <name type="scientific">Letharia lupina</name>
    <dbReference type="NCBI Taxonomy" id="560253"/>
    <lineage>
        <taxon>Eukaryota</taxon>
        <taxon>Fungi</taxon>
        <taxon>Dikarya</taxon>
        <taxon>Ascomycota</taxon>
        <taxon>Pezizomycotina</taxon>
        <taxon>Lecanoromycetes</taxon>
        <taxon>OSLEUM clade</taxon>
        <taxon>Lecanoromycetidae</taxon>
        <taxon>Lecanorales</taxon>
        <taxon>Lecanorineae</taxon>
        <taxon>Parmeliaceae</taxon>
        <taxon>Letharia</taxon>
    </lineage>
</organism>
<name>A0A8H6CCC2_9LECA</name>
<comment type="caution">
    <text evidence="2">The sequence shown here is derived from an EMBL/GenBank/DDBJ whole genome shotgun (WGS) entry which is preliminary data.</text>
</comment>
<sequence>MLQVALHSPSEPWAIGNDSLPRAHSDRQDPALPTDDRQQADLGSHLVVSPYTTLQHLLDLRTLEESQRLLARALTVLQSVRGDYATAPYHQSFNWEAVIDRLKSLLELSQYQWKRQHFYIVVFRSQVPPTTDRTHLGALDQKSHMEATKSGGLLKYWFGLPDENGRNLATCIWRNFADARPASVGPGHKEAMRATVNMYTEWKLERLRFEVGDGAGRANFLSIDANDIDEMDVISGVKHATIPGTGGYAGIAHFAKITSEAVPPTK</sequence>
<dbReference type="Proteomes" id="UP000593566">
    <property type="component" value="Unassembled WGS sequence"/>
</dbReference>
<evidence type="ECO:0000313" key="3">
    <source>
        <dbReference type="Proteomes" id="UP000593566"/>
    </source>
</evidence>
<dbReference type="PANTHER" id="PTHR36986:SF1">
    <property type="entry name" value="UPF0643 PROTEIN PB2B2.08"/>
    <property type="match status" value="1"/>
</dbReference>
<proteinExistence type="predicted"/>